<reference evidence="1 2" key="2">
    <citation type="journal article" date="2022" name="Mol. Ecol. Resour.">
        <title>The genomes of chicory, endive, great burdock and yacon provide insights into Asteraceae paleo-polyploidization history and plant inulin production.</title>
        <authorList>
            <person name="Fan W."/>
            <person name="Wang S."/>
            <person name="Wang H."/>
            <person name="Wang A."/>
            <person name="Jiang F."/>
            <person name="Liu H."/>
            <person name="Zhao H."/>
            <person name="Xu D."/>
            <person name="Zhang Y."/>
        </authorList>
    </citation>
    <scope>NUCLEOTIDE SEQUENCE [LARGE SCALE GENOMIC DNA]</scope>
    <source>
        <strain evidence="2">cv. Yunnan</strain>
        <tissue evidence="1">Leaves</tissue>
    </source>
</reference>
<evidence type="ECO:0000313" key="1">
    <source>
        <dbReference type="EMBL" id="KAI3821587.1"/>
    </source>
</evidence>
<keyword evidence="2" id="KW-1185">Reference proteome</keyword>
<proteinExistence type="predicted"/>
<organism evidence="1 2">
    <name type="scientific">Smallanthus sonchifolius</name>
    <dbReference type="NCBI Taxonomy" id="185202"/>
    <lineage>
        <taxon>Eukaryota</taxon>
        <taxon>Viridiplantae</taxon>
        <taxon>Streptophyta</taxon>
        <taxon>Embryophyta</taxon>
        <taxon>Tracheophyta</taxon>
        <taxon>Spermatophyta</taxon>
        <taxon>Magnoliopsida</taxon>
        <taxon>eudicotyledons</taxon>
        <taxon>Gunneridae</taxon>
        <taxon>Pentapetalae</taxon>
        <taxon>asterids</taxon>
        <taxon>campanulids</taxon>
        <taxon>Asterales</taxon>
        <taxon>Asteraceae</taxon>
        <taxon>Asteroideae</taxon>
        <taxon>Heliantheae alliance</taxon>
        <taxon>Millerieae</taxon>
        <taxon>Smallanthus</taxon>
    </lineage>
</organism>
<name>A0ACB9JMM2_9ASTR</name>
<gene>
    <name evidence="1" type="ORF">L1987_09156</name>
</gene>
<evidence type="ECO:0000313" key="2">
    <source>
        <dbReference type="Proteomes" id="UP001056120"/>
    </source>
</evidence>
<dbReference type="Proteomes" id="UP001056120">
    <property type="component" value="Linkage Group LG03"/>
</dbReference>
<reference evidence="2" key="1">
    <citation type="journal article" date="2022" name="Mol. Ecol. Resour.">
        <title>The genomes of chicory, endive, great burdock and yacon provide insights into Asteraceae palaeo-polyploidization history and plant inulin production.</title>
        <authorList>
            <person name="Fan W."/>
            <person name="Wang S."/>
            <person name="Wang H."/>
            <person name="Wang A."/>
            <person name="Jiang F."/>
            <person name="Liu H."/>
            <person name="Zhao H."/>
            <person name="Xu D."/>
            <person name="Zhang Y."/>
        </authorList>
    </citation>
    <scope>NUCLEOTIDE SEQUENCE [LARGE SCALE GENOMIC DNA]</scope>
    <source>
        <strain evidence="2">cv. Yunnan</strain>
    </source>
</reference>
<comment type="caution">
    <text evidence="1">The sequence shown here is derived from an EMBL/GenBank/DDBJ whole genome shotgun (WGS) entry which is preliminary data.</text>
</comment>
<dbReference type="EMBL" id="CM042020">
    <property type="protein sequence ID" value="KAI3821587.1"/>
    <property type="molecule type" value="Genomic_DNA"/>
</dbReference>
<accession>A0ACB9JMM2</accession>
<sequence>MGSDFGDLSGTIPIGLLSAKAPEMFVECMNRLKFEPRHNICACLTTATKKSRGYEEIVCFLINSRIHTAISTQVRVFEYQVREFWDNVEYKHVNKEIWIESTVGGKTIKITEQVIREVLNFRDSLEFPFKISHAAVSGIIMTMGYEGNFIRRQVTKTMFGKQWRYLVHILIHCMSSRTAAFDQIGEVFSRALVCLATHRRFNFSRMIFEAMINLPNDGIELPFEPMQEVIFSSMNNIRKTSRFSGTVTPLFPNMLGENPYPEFNIDDEVDDLMASDIEDGVFSDSDGDDDDQATDVNVRDNITLEGNVEIIEPVMSYTEEFVAENDEVLNVNTTVIEVSNVQATATTPSKKKKEPEMTTTVPSRLPPSKGFVFTDLELKKQKTTTTTKHDKGKGKAKEIPEKHKSKKSKDYGLVDEEFLNYATRETTDVVSQLKTQISNLQSREAANSREIRELRIESNRQQGIITQQQQQIDKLQRMVQDLIAYVGAPTNEQNVNQEVNVENQESLAATEPIPSPVFYADMYDDNTILDIDMLLNNEGEGMEVTDENDKEAEKEEEDDEELVITGENKDDDKSSDDDSDSGGAGSVGGIEKTAEETEKESESNTEYKKYEYEQKQTYVEEDGSVIGKMDNLVDEDQSFQVPDEVEESFVHHKTTGVDKSTWWKVIEKPTLVERITQKIRNQEQALTGEILSWISKLQTLPYLDIRELSHMKLINPSNNTFARNIEEFLKKLKTKDKFESFKPQVPECKKLKKKDKDGRRIFRYIVKPAGTVSTVYVPARKEVFIKSFKKREYDSRTHEAVILQHGLPEVRVFDDVDLFSFFNKDLKTLYHNLIQCDMSLKIKAETNLYMRVVARCLSRRYEANVIKKRLAKLDSKKVKAEAKAKPDKDNK</sequence>
<protein>
    <submittedName>
        <fullName evidence="1">Uncharacterized protein</fullName>
    </submittedName>
</protein>